<evidence type="ECO:0000256" key="2">
    <source>
        <dbReference type="ARBA" id="ARBA00022490"/>
    </source>
</evidence>
<keyword evidence="2" id="KW-0963">Cytoplasm</keyword>
<keyword evidence="8" id="KW-0863">Zinc-finger</keyword>
<keyword evidence="7" id="KW-0228">DNA excision</keyword>
<dbReference type="PROSITE" id="PS00211">
    <property type="entry name" value="ABC_TRANSPORTER_1"/>
    <property type="match status" value="2"/>
</dbReference>
<evidence type="ECO:0000256" key="10">
    <source>
        <dbReference type="ARBA" id="ARBA00022840"/>
    </source>
</evidence>
<comment type="subcellular location">
    <subcellularLocation>
        <location evidence="1">Cytoplasm</location>
    </subcellularLocation>
</comment>
<evidence type="ECO:0000256" key="15">
    <source>
        <dbReference type="ARBA" id="ARBA00039316"/>
    </source>
</evidence>
<gene>
    <name evidence="19" type="primary">uvrA</name>
    <name evidence="19" type="ORF">NB063_23125</name>
</gene>
<evidence type="ECO:0000256" key="4">
    <source>
        <dbReference type="ARBA" id="ARBA00022737"/>
    </source>
</evidence>
<keyword evidence="9" id="KW-0862">Zinc</keyword>
<sequence length="863" mass="92974">MSPPIRIRGARVHNLKNLNVDIPRDALTVITGVSGSGKSSLAFDTLFAEGQRQYIDTLSTYARQYLDAIPRPDVDLIDGLAPTLSIDQKSGTQSARSTVATVTEIYDYLRLLYARIGTPHCTHCGSTISTQTPDAIIQTLASYPPRTKLTLMSPMVRGRKGAHSDVFEKIASQGLVRARVDGEVYLLEEVPPLAVRKNHTIEAVVDRIVLKEGIEPRLDESTRLAIRLSDGMCSALIEPPGGDAEQKLFSTAMACIECGTSFEELEPRTFSFNSPYGACQTCDGLGVISDSTRSRSKGAKKSGRPTAKSRKLPKATANDDAQTVRICSDCEGGRLRPEALAVTIAGESIAAVVAIPMVETKNWIAGITDSLSEINRRVAAPIQDEVIRRIDFLRRVGVDYLTLDRSADTLSGGELQRIRLATCIGSGLVSVCYVLDEPSIGLHPADHDRLLGAIGELKSQGNTIVIVEHDEDTMRAADHLIDIGPGAGVHGGHMVSQGTPDEVAADQSSPTGRFLSGEHLIGLERQRRVPRRNDWLTLHGAQLHNLQNVTLKLPLGLLVGISGVSGSGKSSLIVDTLYPAVAAQLGLVAKEPGPYKRLTGADKLDKLIAIDQSPIGRTTRSCPATYAGVLDPIRNVFATTRAAKTLGFSASRFSFNSPAGRCDVCKGNGFERIEMNFLSDLLIECSRCGGKRFNRQTLQVRFKGATIADVLDMTIEAAMEFFENVPKVHTLLSSLFDVGLGYVTLGQSSTTLSGGEAQRIKLATELARPGTGQTLYLLDEPTTGLHFSDVQRLLVVLDRLVEQGNTVLVIEHHTDLLAACDWLIDLGPKGGTEGGRIITQGSPETVAECDASLTGQFLRRQLG</sequence>
<accession>A0ABT0U9C1</accession>
<evidence type="ECO:0000313" key="19">
    <source>
        <dbReference type="EMBL" id="MCM2373514.1"/>
    </source>
</evidence>
<keyword evidence="20" id="KW-1185">Reference proteome</keyword>
<evidence type="ECO:0000256" key="13">
    <source>
        <dbReference type="ARBA" id="ARBA00023204"/>
    </source>
</evidence>
<evidence type="ECO:0000256" key="5">
    <source>
        <dbReference type="ARBA" id="ARBA00022741"/>
    </source>
</evidence>
<comment type="similarity">
    <text evidence="14">Belongs to the ABC transporter superfamily. UvrA family.</text>
</comment>
<dbReference type="Proteomes" id="UP001202961">
    <property type="component" value="Unassembled WGS sequence"/>
</dbReference>
<keyword evidence="6" id="KW-0227">DNA damage</keyword>
<proteinExistence type="inferred from homology"/>
<reference evidence="19 20" key="1">
    <citation type="journal article" date="2022" name="Syst. Appl. Microbiol.">
        <title>Rhodopirellula aestuarii sp. nov., a novel member of the genus Rhodopirellula isolated from brackish sediments collected in the Tagus River estuary, Portugal.</title>
        <authorList>
            <person name="Vitorino I.R."/>
            <person name="Klimek D."/>
            <person name="Calusinska M."/>
            <person name="Lobo-da-Cunha A."/>
            <person name="Vasconcelos V."/>
            <person name="Lage O.M."/>
        </authorList>
    </citation>
    <scope>NUCLEOTIDE SEQUENCE [LARGE SCALE GENOMIC DNA]</scope>
    <source>
        <strain evidence="19 20">ICT_H3.1</strain>
    </source>
</reference>
<name>A0ABT0U9C1_9BACT</name>
<comment type="caution">
    <text evidence="19">The sequence shown here is derived from an EMBL/GenBank/DDBJ whole genome shotgun (WGS) entry which is preliminary data.</text>
</comment>
<feature type="region of interest" description="Disordered" evidence="17">
    <location>
        <begin position="291"/>
        <end position="317"/>
    </location>
</feature>
<evidence type="ECO:0000256" key="12">
    <source>
        <dbReference type="ARBA" id="ARBA00023125"/>
    </source>
</evidence>
<dbReference type="SUPFAM" id="SSF52540">
    <property type="entry name" value="P-loop containing nucleoside triphosphate hydrolases"/>
    <property type="match status" value="2"/>
</dbReference>
<dbReference type="InterPro" id="IPR041102">
    <property type="entry name" value="UvrA_inter"/>
</dbReference>
<dbReference type="Gene3D" id="3.30.190.20">
    <property type="match status" value="1"/>
</dbReference>
<keyword evidence="10" id="KW-0067">ATP-binding</keyword>
<dbReference type="InterPro" id="IPR017871">
    <property type="entry name" value="ABC_transporter-like_CS"/>
</dbReference>
<dbReference type="PANTHER" id="PTHR43152:SF3">
    <property type="entry name" value="UVRABC SYSTEM PROTEIN A"/>
    <property type="match status" value="1"/>
</dbReference>
<evidence type="ECO:0000256" key="6">
    <source>
        <dbReference type="ARBA" id="ARBA00022763"/>
    </source>
</evidence>
<dbReference type="InterPro" id="IPR004602">
    <property type="entry name" value="UvrA"/>
</dbReference>
<dbReference type="Gene3D" id="1.10.8.280">
    <property type="entry name" value="ABC transporter ATPase domain-like"/>
    <property type="match status" value="1"/>
</dbReference>
<protein>
    <recommendedName>
        <fullName evidence="15">UvrABC system protein A</fullName>
    </recommendedName>
    <alternativeName>
        <fullName evidence="16">Excinuclease ABC subunit A</fullName>
    </alternativeName>
</protein>
<dbReference type="PANTHER" id="PTHR43152">
    <property type="entry name" value="UVRABC SYSTEM PROTEIN A"/>
    <property type="match status" value="1"/>
</dbReference>
<keyword evidence="11" id="KW-0267">Excision nuclease</keyword>
<keyword evidence="5" id="KW-0547">Nucleotide-binding</keyword>
<keyword evidence="12" id="KW-0238">DNA-binding</keyword>
<feature type="compositionally biased region" description="Basic residues" evidence="17">
    <location>
        <begin position="294"/>
        <end position="313"/>
    </location>
</feature>
<organism evidence="19 20">
    <name type="scientific">Aporhodopirellula aestuarii</name>
    <dbReference type="NCBI Taxonomy" id="2950107"/>
    <lineage>
        <taxon>Bacteria</taxon>
        <taxon>Pseudomonadati</taxon>
        <taxon>Planctomycetota</taxon>
        <taxon>Planctomycetia</taxon>
        <taxon>Pirellulales</taxon>
        <taxon>Pirellulaceae</taxon>
        <taxon>Aporhodopirellula</taxon>
    </lineage>
</organism>
<evidence type="ECO:0000256" key="8">
    <source>
        <dbReference type="ARBA" id="ARBA00022771"/>
    </source>
</evidence>
<evidence type="ECO:0000256" key="9">
    <source>
        <dbReference type="ARBA" id="ARBA00022833"/>
    </source>
</evidence>
<evidence type="ECO:0000256" key="1">
    <source>
        <dbReference type="ARBA" id="ARBA00004496"/>
    </source>
</evidence>
<dbReference type="NCBIfam" id="TIGR00630">
    <property type="entry name" value="uvra"/>
    <property type="match status" value="1"/>
</dbReference>
<dbReference type="PROSITE" id="PS50893">
    <property type="entry name" value="ABC_TRANSPORTER_2"/>
    <property type="match status" value="1"/>
</dbReference>
<evidence type="ECO:0000256" key="11">
    <source>
        <dbReference type="ARBA" id="ARBA00022881"/>
    </source>
</evidence>
<evidence type="ECO:0000259" key="18">
    <source>
        <dbReference type="PROSITE" id="PS50893"/>
    </source>
</evidence>
<evidence type="ECO:0000256" key="16">
    <source>
        <dbReference type="ARBA" id="ARBA00042156"/>
    </source>
</evidence>
<dbReference type="Pfam" id="PF17760">
    <property type="entry name" value="UvrA_inter"/>
    <property type="match status" value="1"/>
</dbReference>
<keyword evidence="4" id="KW-0677">Repeat</keyword>
<keyword evidence="3" id="KW-0479">Metal-binding</keyword>
<evidence type="ECO:0000256" key="3">
    <source>
        <dbReference type="ARBA" id="ARBA00022723"/>
    </source>
</evidence>
<dbReference type="RefSeq" id="WP_250931270.1">
    <property type="nucleotide sequence ID" value="NZ_JAMQBK010000062.1"/>
</dbReference>
<dbReference type="InterPro" id="IPR027417">
    <property type="entry name" value="P-loop_NTPase"/>
</dbReference>
<dbReference type="Gene3D" id="3.40.50.300">
    <property type="entry name" value="P-loop containing nucleotide triphosphate hydrolases"/>
    <property type="match status" value="3"/>
</dbReference>
<dbReference type="InterPro" id="IPR003439">
    <property type="entry name" value="ABC_transporter-like_ATP-bd"/>
</dbReference>
<keyword evidence="13" id="KW-0234">DNA repair</keyword>
<dbReference type="Gene3D" id="1.20.1580.10">
    <property type="entry name" value="ABC transporter ATPase like domain"/>
    <property type="match status" value="3"/>
</dbReference>
<evidence type="ECO:0000256" key="17">
    <source>
        <dbReference type="SAM" id="MobiDB-lite"/>
    </source>
</evidence>
<evidence type="ECO:0000313" key="20">
    <source>
        <dbReference type="Proteomes" id="UP001202961"/>
    </source>
</evidence>
<dbReference type="EMBL" id="JAMQBK010000062">
    <property type="protein sequence ID" value="MCM2373514.1"/>
    <property type="molecule type" value="Genomic_DNA"/>
</dbReference>
<evidence type="ECO:0000256" key="7">
    <source>
        <dbReference type="ARBA" id="ARBA00022769"/>
    </source>
</evidence>
<feature type="domain" description="ABC transporter" evidence="18">
    <location>
        <begin position="529"/>
        <end position="859"/>
    </location>
</feature>
<evidence type="ECO:0000256" key="14">
    <source>
        <dbReference type="ARBA" id="ARBA00038000"/>
    </source>
</evidence>